<dbReference type="EMBL" id="BPLQ01003719">
    <property type="protein sequence ID" value="GIY02672.1"/>
    <property type="molecule type" value="Genomic_DNA"/>
</dbReference>
<accession>A0AAV4Q390</accession>
<comment type="caution">
    <text evidence="2">The sequence shown here is derived from an EMBL/GenBank/DDBJ whole genome shotgun (WGS) entry which is preliminary data.</text>
</comment>
<name>A0AAV4Q390_9ARAC</name>
<evidence type="ECO:0000256" key="1">
    <source>
        <dbReference type="SAM" id="MobiDB-lite"/>
    </source>
</evidence>
<feature type="region of interest" description="Disordered" evidence="1">
    <location>
        <begin position="1"/>
        <end position="33"/>
    </location>
</feature>
<organism evidence="2 3">
    <name type="scientific">Caerostris darwini</name>
    <dbReference type="NCBI Taxonomy" id="1538125"/>
    <lineage>
        <taxon>Eukaryota</taxon>
        <taxon>Metazoa</taxon>
        <taxon>Ecdysozoa</taxon>
        <taxon>Arthropoda</taxon>
        <taxon>Chelicerata</taxon>
        <taxon>Arachnida</taxon>
        <taxon>Araneae</taxon>
        <taxon>Araneomorphae</taxon>
        <taxon>Entelegynae</taxon>
        <taxon>Araneoidea</taxon>
        <taxon>Araneidae</taxon>
        <taxon>Caerostris</taxon>
    </lineage>
</organism>
<evidence type="ECO:0000313" key="2">
    <source>
        <dbReference type="EMBL" id="GIY02672.1"/>
    </source>
</evidence>
<gene>
    <name evidence="2" type="ORF">CDAR_194161</name>
</gene>
<keyword evidence="3" id="KW-1185">Reference proteome</keyword>
<reference evidence="2 3" key="1">
    <citation type="submission" date="2021-06" db="EMBL/GenBank/DDBJ databases">
        <title>Caerostris darwini draft genome.</title>
        <authorList>
            <person name="Kono N."/>
            <person name="Arakawa K."/>
        </authorList>
    </citation>
    <scope>NUCLEOTIDE SEQUENCE [LARGE SCALE GENOMIC DNA]</scope>
</reference>
<sequence length="115" mass="12985">MVSKVHKGMNHPLSARRGKKKNVPRGYIPEKKKEHIPPPLINLSSCHVISDAPFLSSPTFSFLEWEVNDYPLRLVTGNRFHSDTQLLSITLLKSVNRPSLELLLPASKTLNSLFL</sequence>
<evidence type="ECO:0000313" key="3">
    <source>
        <dbReference type="Proteomes" id="UP001054837"/>
    </source>
</evidence>
<protein>
    <submittedName>
        <fullName evidence="2">Uncharacterized protein</fullName>
    </submittedName>
</protein>
<feature type="compositionally biased region" description="Basic residues" evidence="1">
    <location>
        <begin position="1"/>
        <end position="23"/>
    </location>
</feature>
<dbReference type="Proteomes" id="UP001054837">
    <property type="component" value="Unassembled WGS sequence"/>
</dbReference>
<proteinExistence type="predicted"/>
<dbReference type="AlphaFoldDB" id="A0AAV4Q390"/>